<comment type="caution">
    <text evidence="2">The sequence shown here is derived from an EMBL/GenBank/DDBJ whole genome shotgun (WGS) entry which is preliminary data.</text>
</comment>
<feature type="compositionally biased region" description="Low complexity" evidence="1">
    <location>
        <begin position="842"/>
        <end position="853"/>
    </location>
</feature>
<accession>A0A2U1M0X1</accession>
<dbReference type="AlphaFoldDB" id="A0A2U1M0X1"/>
<feature type="region of interest" description="Disordered" evidence="1">
    <location>
        <begin position="840"/>
        <end position="920"/>
    </location>
</feature>
<sequence>MARDAIEWLIVIEEDEENEENENQKPENRVLREKNELESIIKTSMEMYEGDATIGRFVGRFNMEFQIGIKTDEFGRLVDDKAGPSRKDGDEGETDDNGEESGSDDDGEDSEHVNEGENWNEERKNVDENVENLEDAEKEAAAKAQAKKEATEKVVKEAAVKEAAAKAQAEKEAAEKAVKEAAEKEAAAKAQAEKEATLSIENLEDAEKEAAAKELAEKDVAEKTVKEAALKEAATKAKEDKEAAVKEAAAKALAEKEAAEKLKAEQEKANKEAEKKRKAAAKELNEKREKENAEKEAAKQAETPEYESPSAVKEAAEKEAAAKAQAEKEAAVSIENLEDAEKEAAAKELAEKDVAEKTVKKAASKEVAMKAKEDKEAAAKEAAAKAQVEKEATEKAAEEAKEAAKKKQRAEAAAIKQKETIKKQKEAAERISQQEIEKLKAEQEKANKEAEKKRKAVAKELNEKREKEKAEKEAAKQAKTPEYESPSNDKDAKSKVNEEIDGNEKKKRKVYTMLSGRETVKPLFEAMHGLSIERKKVITQMGFRDLIDFPINEVQTRLAFFVVGCLDIETMNLRLPTGNLQISPQTVKEVLGLPKGSRRLERNEGQREKNDIFEEEWKDQYKDETKLTISAISKQITKTTNTDFIFRLNFLMLVANTFGTCDKSSVAKTTVLEDILEEDDVTEIDWCRYVYECARSSKNDWATRKRDRTEIVYYGPVTFLMLAYLQYTKFDAMKVPRRLPAFKSWNANLLISRETLELDRIKYFGMVDIIGGLNEEEQTTQKEEIYQMLEDKIESILSEKQLFDETIKDTIFKFRNDQRINEYRERLNEIFMNPNEKFKQRSPIYSSSTESSSIKFATSDDEDDNNGDEKAECGDENREHGNNEGTNNTRDEPAGNKDVSSSKNDIAAETNVVGSRHKEEKNQYRLLESPYINEKVSTTEELTEDEILLARSIFSMQGNEAEQVFKDQEVVLMRMNVQSLAPGLKIKTPVIDTFASILNYEESLSDKELKRHYFYTSMMQLPGIIRNEPQCMLTKIYKQYDEFAKMITIQMEDDIRKLQFEDVFFPIISHEHYYLIAFNIIKGTSVIIDNSDSDGTYEGKYKENYEFVRGVFAKHLTTYQHPKGDELMNQKRKPTILNMSWRTKKEKIDCGLYMMLHMEHYQGKSGTKWDTGMLKENDINHRMQINNLRAKYVAKMMLHEVNDNQKMMSDYALKFAAENPDEEAAKTLVEEAIKIKIAEQDNEAKTK</sequence>
<feature type="compositionally biased region" description="Acidic residues" evidence="1">
    <location>
        <begin position="128"/>
        <end position="137"/>
    </location>
</feature>
<feature type="compositionally biased region" description="Basic and acidic residues" evidence="1">
    <location>
        <begin position="314"/>
        <end position="330"/>
    </location>
</feature>
<dbReference type="Gene3D" id="3.40.395.10">
    <property type="entry name" value="Adenoviral Proteinase, Chain A"/>
    <property type="match status" value="1"/>
</dbReference>
<dbReference type="STRING" id="35608.A0A2U1M0X1"/>
<organism evidence="2 3">
    <name type="scientific">Artemisia annua</name>
    <name type="common">Sweet wormwood</name>
    <dbReference type="NCBI Taxonomy" id="35608"/>
    <lineage>
        <taxon>Eukaryota</taxon>
        <taxon>Viridiplantae</taxon>
        <taxon>Streptophyta</taxon>
        <taxon>Embryophyta</taxon>
        <taxon>Tracheophyta</taxon>
        <taxon>Spermatophyta</taxon>
        <taxon>Magnoliopsida</taxon>
        <taxon>eudicotyledons</taxon>
        <taxon>Gunneridae</taxon>
        <taxon>Pentapetalae</taxon>
        <taxon>asterids</taxon>
        <taxon>campanulids</taxon>
        <taxon>Asterales</taxon>
        <taxon>Asteraceae</taxon>
        <taxon>Asteroideae</taxon>
        <taxon>Anthemideae</taxon>
        <taxon>Artemisiinae</taxon>
        <taxon>Artemisia</taxon>
    </lineage>
</organism>
<feature type="compositionally biased region" description="Basic and acidic residues" evidence="1">
    <location>
        <begin position="72"/>
        <end position="89"/>
    </location>
</feature>
<dbReference type="Proteomes" id="UP000245207">
    <property type="component" value="Unassembled WGS sequence"/>
</dbReference>
<feature type="region of interest" description="Disordered" evidence="1">
    <location>
        <begin position="442"/>
        <end position="501"/>
    </location>
</feature>
<feature type="compositionally biased region" description="Basic and acidic residues" evidence="1">
    <location>
        <begin position="138"/>
        <end position="196"/>
    </location>
</feature>
<feature type="compositionally biased region" description="Acidic residues" evidence="1">
    <location>
        <begin position="90"/>
        <end position="109"/>
    </location>
</feature>
<dbReference type="PANTHER" id="PTHR34835">
    <property type="entry name" value="OS07G0283600 PROTEIN-RELATED"/>
    <property type="match status" value="1"/>
</dbReference>
<feature type="region of interest" description="Disordered" evidence="1">
    <location>
        <begin position="72"/>
        <end position="430"/>
    </location>
</feature>
<feature type="compositionally biased region" description="Basic and acidic residues" evidence="1">
    <location>
        <begin position="416"/>
        <end position="429"/>
    </location>
</feature>
<protein>
    <recommendedName>
        <fullName evidence="4">Ulp1 protease family, C-terminal catalytic domain-containing protein</fullName>
    </recommendedName>
</protein>
<feature type="compositionally biased region" description="Basic and acidic residues" evidence="1">
    <location>
        <begin position="110"/>
        <end position="127"/>
    </location>
</feature>
<dbReference type="PANTHER" id="PTHR34835:SF90">
    <property type="entry name" value="AMINOTRANSFERASE-LIKE PLANT MOBILE DOMAIN-CONTAINING PROTEIN"/>
    <property type="match status" value="1"/>
</dbReference>
<name>A0A2U1M0X1_ARTAN</name>
<gene>
    <name evidence="2" type="ORF">CTI12_AA435210</name>
</gene>
<dbReference type="EMBL" id="PKPP01006927">
    <property type="protein sequence ID" value="PWA54912.1"/>
    <property type="molecule type" value="Genomic_DNA"/>
</dbReference>
<reference evidence="2 3" key="1">
    <citation type="journal article" date="2018" name="Mol. Plant">
        <title>The genome of Artemisia annua provides insight into the evolution of Asteraceae family and artemisinin biosynthesis.</title>
        <authorList>
            <person name="Shen Q."/>
            <person name="Zhang L."/>
            <person name="Liao Z."/>
            <person name="Wang S."/>
            <person name="Yan T."/>
            <person name="Shi P."/>
            <person name="Liu M."/>
            <person name="Fu X."/>
            <person name="Pan Q."/>
            <person name="Wang Y."/>
            <person name="Lv Z."/>
            <person name="Lu X."/>
            <person name="Zhang F."/>
            <person name="Jiang W."/>
            <person name="Ma Y."/>
            <person name="Chen M."/>
            <person name="Hao X."/>
            <person name="Li L."/>
            <person name="Tang Y."/>
            <person name="Lv G."/>
            <person name="Zhou Y."/>
            <person name="Sun X."/>
            <person name="Brodelius P.E."/>
            <person name="Rose J.K.C."/>
            <person name="Tang K."/>
        </authorList>
    </citation>
    <scope>NUCLEOTIDE SEQUENCE [LARGE SCALE GENOMIC DNA]</scope>
    <source>
        <strain evidence="3">cv. Huhao1</strain>
        <tissue evidence="2">Leaf</tissue>
    </source>
</reference>
<evidence type="ECO:0008006" key="4">
    <source>
        <dbReference type="Google" id="ProtNLM"/>
    </source>
</evidence>
<evidence type="ECO:0000313" key="3">
    <source>
        <dbReference type="Proteomes" id="UP000245207"/>
    </source>
</evidence>
<proteinExistence type="predicted"/>
<keyword evidence="3" id="KW-1185">Reference proteome</keyword>
<evidence type="ECO:0000313" key="2">
    <source>
        <dbReference type="EMBL" id="PWA54912.1"/>
    </source>
</evidence>
<feature type="compositionally biased region" description="Basic and acidic residues" evidence="1">
    <location>
        <begin position="208"/>
        <end position="299"/>
    </location>
</feature>
<feature type="compositionally biased region" description="Basic and acidic residues" evidence="1">
    <location>
        <begin position="342"/>
        <end position="405"/>
    </location>
</feature>
<dbReference type="InterPro" id="IPR038765">
    <property type="entry name" value="Papain-like_cys_pep_sf"/>
</dbReference>
<evidence type="ECO:0000256" key="1">
    <source>
        <dbReference type="SAM" id="MobiDB-lite"/>
    </source>
</evidence>
<dbReference type="SUPFAM" id="SSF54001">
    <property type="entry name" value="Cysteine proteinases"/>
    <property type="match status" value="1"/>
</dbReference>
<feature type="compositionally biased region" description="Basic and acidic residues" evidence="1">
    <location>
        <begin position="867"/>
        <end position="882"/>
    </location>
</feature>